<evidence type="ECO:0000256" key="1">
    <source>
        <dbReference type="ARBA" id="ARBA00009437"/>
    </source>
</evidence>
<dbReference type="EMBL" id="CZQC01000008">
    <property type="protein sequence ID" value="CUS40314.1"/>
    <property type="molecule type" value="Genomic_DNA"/>
</dbReference>
<gene>
    <name evidence="6" type="ORF">MGWOODY_Tha2406</name>
</gene>
<dbReference type="InterPro" id="IPR036390">
    <property type="entry name" value="WH_DNA-bd_sf"/>
</dbReference>
<evidence type="ECO:0000313" key="6">
    <source>
        <dbReference type="EMBL" id="CUS40314.1"/>
    </source>
</evidence>
<accession>A0A160TBL5</accession>
<dbReference type="InterPro" id="IPR050950">
    <property type="entry name" value="HTH-type_LysR_regulators"/>
</dbReference>
<dbReference type="GO" id="GO:0003677">
    <property type="term" value="F:DNA binding"/>
    <property type="evidence" value="ECO:0007669"/>
    <property type="project" value="UniProtKB-KW"/>
</dbReference>
<dbReference type="InterPro" id="IPR000847">
    <property type="entry name" value="LysR_HTH_N"/>
</dbReference>
<dbReference type="InterPro" id="IPR036388">
    <property type="entry name" value="WH-like_DNA-bd_sf"/>
</dbReference>
<evidence type="ECO:0000259" key="5">
    <source>
        <dbReference type="PROSITE" id="PS50931"/>
    </source>
</evidence>
<dbReference type="PANTHER" id="PTHR30419:SF8">
    <property type="entry name" value="NITROGEN ASSIMILATION TRANSCRIPTIONAL ACTIVATOR-RELATED"/>
    <property type="match status" value="1"/>
</dbReference>
<dbReference type="CDD" id="cd05466">
    <property type="entry name" value="PBP2_LTTR_substrate"/>
    <property type="match status" value="1"/>
</dbReference>
<dbReference type="Pfam" id="PF03466">
    <property type="entry name" value="LysR_substrate"/>
    <property type="match status" value="1"/>
</dbReference>
<evidence type="ECO:0000256" key="2">
    <source>
        <dbReference type="ARBA" id="ARBA00023015"/>
    </source>
</evidence>
<dbReference type="SUPFAM" id="SSF46785">
    <property type="entry name" value="Winged helix' DNA-binding domain"/>
    <property type="match status" value="1"/>
</dbReference>
<dbReference type="PROSITE" id="PS50931">
    <property type="entry name" value="HTH_LYSR"/>
    <property type="match status" value="1"/>
</dbReference>
<dbReference type="Gene3D" id="1.10.10.10">
    <property type="entry name" value="Winged helix-like DNA-binding domain superfamily/Winged helix DNA-binding domain"/>
    <property type="match status" value="1"/>
</dbReference>
<dbReference type="SUPFAM" id="SSF53850">
    <property type="entry name" value="Periplasmic binding protein-like II"/>
    <property type="match status" value="1"/>
</dbReference>
<dbReference type="AlphaFoldDB" id="A0A160TBL5"/>
<evidence type="ECO:0000256" key="3">
    <source>
        <dbReference type="ARBA" id="ARBA00023125"/>
    </source>
</evidence>
<sequence>MDTQSLKAFLAVAGHRSFSAAGEDLHLTQSAVSKRIQMLEQQIGVTLFDRHNRTISLTEAGHNLLPRARAILDLVTDTELHLVNMEGQVSGYLSLATSHHIGLHRLPPVLREFVQRYPSAQLNLEFMGSERAYQAVTLRQVELALTTLEESDAEDVEQIPLWQDTMVCVCAPDHRLVQLEQVTLEDLASTPAILPQPDTITYRLVDEAFRERGLTLNAPMPTNYLETIKMMVSVGMGWSLLPQNMVDGQLHTLVWPGTSPIRHLGLIHLKHRTLSNAARAMIELLNDH</sequence>
<dbReference type="PANTHER" id="PTHR30419">
    <property type="entry name" value="HTH-TYPE TRANSCRIPTIONAL REGULATOR YBHD"/>
    <property type="match status" value="1"/>
</dbReference>
<protein>
    <submittedName>
        <fullName evidence="6">Cys regulon transcriptional activator CysB</fullName>
    </submittedName>
</protein>
<keyword evidence="4" id="KW-0804">Transcription</keyword>
<reference evidence="6" key="1">
    <citation type="submission" date="2015-10" db="EMBL/GenBank/DDBJ databases">
        <authorList>
            <person name="Gilbert D.G."/>
        </authorList>
    </citation>
    <scope>NUCLEOTIDE SEQUENCE</scope>
</reference>
<dbReference type="Pfam" id="PF00126">
    <property type="entry name" value="HTH_1"/>
    <property type="match status" value="1"/>
</dbReference>
<dbReference type="FunFam" id="1.10.10.10:FF:000001">
    <property type="entry name" value="LysR family transcriptional regulator"/>
    <property type="match status" value="1"/>
</dbReference>
<name>A0A160TBL5_9ZZZZ</name>
<keyword evidence="2" id="KW-0805">Transcription regulation</keyword>
<comment type="similarity">
    <text evidence="1">Belongs to the LysR transcriptional regulatory family.</text>
</comment>
<keyword evidence="3" id="KW-0238">DNA-binding</keyword>
<dbReference type="InterPro" id="IPR005119">
    <property type="entry name" value="LysR_subst-bd"/>
</dbReference>
<proteinExistence type="inferred from homology"/>
<dbReference type="GO" id="GO:0003700">
    <property type="term" value="F:DNA-binding transcription factor activity"/>
    <property type="evidence" value="ECO:0007669"/>
    <property type="project" value="InterPro"/>
</dbReference>
<feature type="domain" description="HTH lysR-type" evidence="5">
    <location>
        <begin position="1"/>
        <end position="58"/>
    </location>
</feature>
<dbReference type="GO" id="GO:0005829">
    <property type="term" value="C:cytosol"/>
    <property type="evidence" value="ECO:0007669"/>
    <property type="project" value="TreeGrafter"/>
</dbReference>
<dbReference type="PRINTS" id="PR00039">
    <property type="entry name" value="HTHLYSR"/>
</dbReference>
<dbReference type="Gene3D" id="3.40.190.290">
    <property type="match status" value="1"/>
</dbReference>
<evidence type="ECO:0000256" key="4">
    <source>
        <dbReference type="ARBA" id="ARBA00023163"/>
    </source>
</evidence>
<organism evidence="6">
    <name type="scientific">hydrothermal vent metagenome</name>
    <dbReference type="NCBI Taxonomy" id="652676"/>
    <lineage>
        <taxon>unclassified sequences</taxon>
        <taxon>metagenomes</taxon>
        <taxon>ecological metagenomes</taxon>
    </lineage>
</organism>